<evidence type="ECO:0000256" key="1">
    <source>
        <dbReference type="SAM" id="Phobius"/>
    </source>
</evidence>
<feature type="transmembrane region" description="Helical" evidence="1">
    <location>
        <begin position="40"/>
        <end position="68"/>
    </location>
</feature>
<gene>
    <name evidence="2" type="ORF">MA16_Dca010131</name>
</gene>
<sequence>MNDLSGAGVATSGRWLCATVPVSVPFVLAPLLLLGTAVSLFILVVVGNALFLAALLLLSTFIISVFIWNSLSFRRNLALLLFVDRMPVSDLLSASDGQLVKITGLAECGDFPLESSYEKVERCVYTSTLLYEYSGFGFKISTNDYHTGSRTVRVNDRHVCWKLAYLERFTADFYITDAKSGMRALVKAGYDSKVIPLVGENLIVNTRKKNRMVSSTLKKWLEERSLPVEARLLHLKEGFIKEGTSLTVVGMLSKKNEIYMIVPPPDAISTSCLLQKLLLPVDFDGLILRFPSKT</sequence>
<organism evidence="2 3">
    <name type="scientific">Dendrobium catenatum</name>
    <dbReference type="NCBI Taxonomy" id="906689"/>
    <lineage>
        <taxon>Eukaryota</taxon>
        <taxon>Viridiplantae</taxon>
        <taxon>Streptophyta</taxon>
        <taxon>Embryophyta</taxon>
        <taxon>Tracheophyta</taxon>
        <taxon>Spermatophyta</taxon>
        <taxon>Magnoliopsida</taxon>
        <taxon>Liliopsida</taxon>
        <taxon>Asparagales</taxon>
        <taxon>Orchidaceae</taxon>
        <taxon>Epidendroideae</taxon>
        <taxon>Malaxideae</taxon>
        <taxon>Dendrobiinae</taxon>
        <taxon>Dendrobium</taxon>
    </lineage>
</organism>
<accession>A0A2I0X742</accession>
<evidence type="ECO:0000313" key="2">
    <source>
        <dbReference type="EMBL" id="PKU83738.1"/>
    </source>
</evidence>
<protein>
    <submittedName>
        <fullName evidence="2">Putative membrane protein</fullName>
    </submittedName>
</protein>
<keyword evidence="3" id="KW-1185">Reference proteome</keyword>
<dbReference type="Proteomes" id="UP000233837">
    <property type="component" value="Unassembled WGS sequence"/>
</dbReference>
<reference evidence="2 3" key="2">
    <citation type="journal article" date="2017" name="Nature">
        <title>The Apostasia genome and the evolution of orchids.</title>
        <authorList>
            <person name="Zhang G.Q."/>
            <person name="Liu K.W."/>
            <person name="Li Z."/>
            <person name="Lohaus R."/>
            <person name="Hsiao Y.Y."/>
            <person name="Niu S.C."/>
            <person name="Wang J.Y."/>
            <person name="Lin Y.C."/>
            <person name="Xu Q."/>
            <person name="Chen L.J."/>
            <person name="Yoshida K."/>
            <person name="Fujiwara S."/>
            <person name="Wang Z.W."/>
            <person name="Zhang Y.Q."/>
            <person name="Mitsuda N."/>
            <person name="Wang M."/>
            <person name="Liu G.H."/>
            <person name="Pecoraro L."/>
            <person name="Huang H.X."/>
            <person name="Xiao X.J."/>
            <person name="Lin M."/>
            <person name="Wu X.Y."/>
            <person name="Wu W.L."/>
            <person name="Chen Y.Y."/>
            <person name="Chang S.B."/>
            <person name="Sakamoto S."/>
            <person name="Ohme-Takagi M."/>
            <person name="Yagi M."/>
            <person name="Zeng S.J."/>
            <person name="Shen C.Y."/>
            <person name="Yeh C.M."/>
            <person name="Luo Y.B."/>
            <person name="Tsai W.C."/>
            <person name="Van de Peer Y."/>
            <person name="Liu Z.J."/>
        </authorList>
    </citation>
    <scope>NUCLEOTIDE SEQUENCE [LARGE SCALE GENOMIC DNA]</scope>
    <source>
        <tissue evidence="2">The whole plant</tissue>
    </source>
</reference>
<name>A0A2I0X742_9ASPA</name>
<dbReference type="PANTHER" id="PTHR33709:SF20">
    <property type="entry name" value="OS04G0541900 PROTEIN"/>
    <property type="match status" value="1"/>
</dbReference>
<keyword evidence="1" id="KW-1133">Transmembrane helix</keyword>
<evidence type="ECO:0000313" key="3">
    <source>
        <dbReference type="Proteomes" id="UP000233837"/>
    </source>
</evidence>
<dbReference type="PANTHER" id="PTHR33709">
    <property type="entry name" value="OSJNBA0035M09.9 PROTEIN"/>
    <property type="match status" value="1"/>
</dbReference>
<proteinExistence type="predicted"/>
<reference evidence="2 3" key="1">
    <citation type="journal article" date="2016" name="Sci. Rep.">
        <title>The Dendrobium catenatum Lindl. genome sequence provides insights into polysaccharide synthase, floral development and adaptive evolution.</title>
        <authorList>
            <person name="Zhang G.Q."/>
            <person name="Xu Q."/>
            <person name="Bian C."/>
            <person name="Tsai W.C."/>
            <person name="Yeh C.M."/>
            <person name="Liu K.W."/>
            <person name="Yoshida K."/>
            <person name="Zhang L.S."/>
            <person name="Chang S.B."/>
            <person name="Chen F."/>
            <person name="Shi Y."/>
            <person name="Su Y.Y."/>
            <person name="Zhang Y.Q."/>
            <person name="Chen L.J."/>
            <person name="Yin Y."/>
            <person name="Lin M."/>
            <person name="Huang H."/>
            <person name="Deng H."/>
            <person name="Wang Z.W."/>
            <person name="Zhu S.L."/>
            <person name="Zhao X."/>
            <person name="Deng C."/>
            <person name="Niu S.C."/>
            <person name="Huang J."/>
            <person name="Wang M."/>
            <person name="Liu G.H."/>
            <person name="Yang H.J."/>
            <person name="Xiao X.J."/>
            <person name="Hsiao Y.Y."/>
            <person name="Wu W.L."/>
            <person name="Chen Y.Y."/>
            <person name="Mitsuda N."/>
            <person name="Ohme-Takagi M."/>
            <person name="Luo Y.B."/>
            <person name="Van de Peer Y."/>
            <person name="Liu Z.J."/>
        </authorList>
    </citation>
    <scope>NUCLEOTIDE SEQUENCE [LARGE SCALE GENOMIC DNA]</scope>
    <source>
        <tissue evidence="2">The whole plant</tissue>
    </source>
</reference>
<dbReference type="EMBL" id="KZ502085">
    <property type="protein sequence ID" value="PKU83738.1"/>
    <property type="molecule type" value="Genomic_DNA"/>
</dbReference>
<keyword evidence="1" id="KW-0812">Transmembrane</keyword>
<dbReference type="InterPro" id="IPR040339">
    <property type="entry name" value="At1g16860-like"/>
</dbReference>
<dbReference type="AlphaFoldDB" id="A0A2I0X742"/>
<keyword evidence="1" id="KW-0472">Membrane</keyword>
<feature type="transmembrane region" description="Helical" evidence="1">
    <location>
        <begin position="12"/>
        <end position="34"/>
    </location>
</feature>